<proteinExistence type="predicted"/>
<name>A0ABS2F980_9BACE</name>
<keyword evidence="5" id="KW-0378">Hydrolase</keyword>
<protein>
    <submittedName>
        <fullName evidence="5">DEAD/DEAH box helicase</fullName>
    </submittedName>
</protein>
<dbReference type="Gene3D" id="3.40.50.300">
    <property type="entry name" value="P-loop containing nucleotide triphosphate hydrolases"/>
    <property type="match status" value="2"/>
</dbReference>
<dbReference type="InterPro" id="IPR001650">
    <property type="entry name" value="Helicase_C-like"/>
</dbReference>
<comment type="caution">
    <text evidence="5">The sequence shown here is derived from an EMBL/GenBank/DDBJ whole genome shotgun (WGS) entry which is preliminary data.</text>
</comment>
<dbReference type="InterPro" id="IPR011545">
    <property type="entry name" value="DEAD/DEAH_box_helicase_dom"/>
</dbReference>
<accession>A0ABS2F980</accession>
<dbReference type="RefSeq" id="WP_204500419.1">
    <property type="nucleotide sequence ID" value="NZ_JACJKJ010000009.1"/>
</dbReference>
<keyword evidence="2" id="KW-0067">ATP-binding</keyword>
<feature type="domain" description="Helicase ATP-binding" evidence="3">
    <location>
        <begin position="65"/>
        <end position="247"/>
    </location>
</feature>
<dbReference type="PANTHER" id="PTHR47957">
    <property type="entry name" value="ATP-DEPENDENT HELICASE HRQ1"/>
    <property type="match status" value="1"/>
</dbReference>
<dbReference type="PROSITE" id="PS51194">
    <property type="entry name" value="HELICASE_CTER"/>
    <property type="match status" value="1"/>
</dbReference>
<keyword evidence="1" id="KW-0547">Nucleotide-binding</keyword>
<evidence type="ECO:0000256" key="1">
    <source>
        <dbReference type="ARBA" id="ARBA00022741"/>
    </source>
</evidence>
<gene>
    <name evidence="5" type="ORF">H6A24_08925</name>
</gene>
<reference evidence="5 6" key="1">
    <citation type="journal article" date="2021" name="Sci. Rep.">
        <title>The distribution of antibiotic resistance genes in chicken gut microbiota commensals.</title>
        <authorList>
            <person name="Juricova H."/>
            <person name="Matiasovicova J."/>
            <person name="Kubasova T."/>
            <person name="Cejkova D."/>
            <person name="Rychlik I."/>
        </authorList>
    </citation>
    <scope>NUCLEOTIDE SEQUENCE [LARGE SCALE GENOMIC DNA]</scope>
    <source>
        <strain evidence="5 6">An768</strain>
    </source>
</reference>
<feature type="domain" description="Helicase C-terminal" evidence="4">
    <location>
        <begin position="278"/>
        <end position="435"/>
    </location>
</feature>
<dbReference type="SMART" id="SM00487">
    <property type="entry name" value="DEXDc"/>
    <property type="match status" value="1"/>
</dbReference>
<dbReference type="PROSITE" id="PS51192">
    <property type="entry name" value="HELICASE_ATP_BIND_1"/>
    <property type="match status" value="1"/>
</dbReference>
<dbReference type="Pfam" id="PF00270">
    <property type="entry name" value="DEAD"/>
    <property type="match status" value="1"/>
</dbReference>
<dbReference type="GO" id="GO:0004386">
    <property type="term" value="F:helicase activity"/>
    <property type="evidence" value="ECO:0007669"/>
    <property type="project" value="UniProtKB-KW"/>
</dbReference>
<dbReference type="Proteomes" id="UP000782117">
    <property type="component" value="Unassembled WGS sequence"/>
</dbReference>
<keyword evidence="6" id="KW-1185">Reference proteome</keyword>
<evidence type="ECO:0000259" key="4">
    <source>
        <dbReference type="PROSITE" id="PS51194"/>
    </source>
</evidence>
<dbReference type="InterPro" id="IPR027417">
    <property type="entry name" value="P-loop_NTPase"/>
</dbReference>
<dbReference type="SUPFAM" id="SSF52540">
    <property type="entry name" value="P-loop containing nucleoside triphosphate hydrolases"/>
    <property type="match status" value="1"/>
</dbReference>
<keyword evidence="5" id="KW-0347">Helicase</keyword>
<dbReference type="PANTHER" id="PTHR47957:SF3">
    <property type="entry name" value="ATP-DEPENDENT HELICASE HRQ1"/>
    <property type="match status" value="1"/>
</dbReference>
<evidence type="ECO:0000259" key="3">
    <source>
        <dbReference type="PROSITE" id="PS51192"/>
    </source>
</evidence>
<dbReference type="InterPro" id="IPR014001">
    <property type="entry name" value="Helicase_ATP-bd"/>
</dbReference>
<evidence type="ECO:0000313" key="6">
    <source>
        <dbReference type="Proteomes" id="UP000782117"/>
    </source>
</evidence>
<dbReference type="EMBL" id="JACJKJ010000009">
    <property type="protein sequence ID" value="MBM6806616.1"/>
    <property type="molecule type" value="Genomic_DNA"/>
</dbReference>
<sequence>MNNIFNNSEIDQIRKVLTEVGFIIEYSVATDARKPESIPVTGLNLSEKGQDFWPYPMWTHQFKAVKAALEGNNVCVSTSTSSGKTEIFQTIAIETLARKGGKVLAFYCVKALNAQQMDRWLKTGLKVGIIDGNHQGIENRKKVFENSDVVLMTPDVMHIILSNLQQGDYGVAIKNFIRHLNLVIIDEIHLYRGVFGSNAAYLFRRINNLRRHYRKDQGFPQFITASATIPNPAKHSSDICGVQNFVNIGPEDDKSPAGKKTFYYVNKRPDIQDSVSSLVSALIKSFAEYDDTKTITFVSGRQQTGKIAMQEEQLSGFEHDNKVYPFRAGFEDEAREHIYKAMNKGNFKGIISTSALEIGIDISGLNIAIIANMPFDRNSYYQRIGRVGRGISNNESAVIIVNDGSLNSSLLFSPQNNYDINNVLPDLEPALHLDSETIMACHAACHVHPTMDGCELPNLKTIDDATQKYFPSQFIQLMKSILSGNRPEFYDEFVNRNSSPHNSSLRSLGTTYQIVEDERILKDDTVTRTQMLKEAYKGALRNSVRMNNETGRVEKYLQRVISFPDKQERHILTRRLIAKDYANAKINAQYTKPYFRTYVRPNFLKCTSALKYGDTLLVNLRLYECTRAYGYYECYGKTQIYKQYDRGFKDEIQTMGVLIFNPLLNNNGVSTSQISQMIFEAFLLQRAFEKNDFEYKGGTLYQPNAKFELQINDRFLAIYDNNDLNIAKELLDCELLERTFAFLKANLDTFATTLFESPLTSSTKEAVYSICNNVLQTSAEHLNVTGNDLGENIISIPSVSSRVRYHIVTPVSNNANETTEQVIECIVTGVMKEAGLENCVTYNLLSCTNSNLFFNIAMDYVEPIPTEPVVKFNWKTGSII</sequence>
<evidence type="ECO:0000256" key="2">
    <source>
        <dbReference type="ARBA" id="ARBA00022840"/>
    </source>
</evidence>
<dbReference type="Pfam" id="PF00271">
    <property type="entry name" value="Helicase_C"/>
    <property type="match status" value="1"/>
</dbReference>
<organism evidence="5 6">
    <name type="scientific">Bacteroides caecicola</name>
    <dbReference type="NCBI Taxonomy" id="1462569"/>
    <lineage>
        <taxon>Bacteria</taxon>
        <taxon>Pseudomonadati</taxon>
        <taxon>Bacteroidota</taxon>
        <taxon>Bacteroidia</taxon>
        <taxon>Bacteroidales</taxon>
        <taxon>Bacteroidaceae</taxon>
        <taxon>Bacteroides</taxon>
    </lineage>
</organism>
<evidence type="ECO:0000313" key="5">
    <source>
        <dbReference type="EMBL" id="MBM6806616.1"/>
    </source>
</evidence>
<dbReference type="SMART" id="SM00490">
    <property type="entry name" value="HELICc"/>
    <property type="match status" value="1"/>
</dbReference>